<reference evidence="3" key="1">
    <citation type="submission" date="2017-02" db="UniProtKB">
        <authorList>
            <consortium name="WormBaseParasite"/>
        </authorList>
    </citation>
    <scope>IDENTIFICATION</scope>
</reference>
<reference evidence="1 2" key="2">
    <citation type="submission" date="2018-10" db="EMBL/GenBank/DDBJ databases">
        <authorList>
            <consortium name="Pathogen Informatics"/>
        </authorList>
    </citation>
    <scope>NUCLEOTIDE SEQUENCE [LARGE SCALE GENOMIC DNA]</scope>
</reference>
<organism evidence="3">
    <name type="scientific">Enterobius vermicularis</name>
    <name type="common">Human pinworm</name>
    <dbReference type="NCBI Taxonomy" id="51028"/>
    <lineage>
        <taxon>Eukaryota</taxon>
        <taxon>Metazoa</taxon>
        <taxon>Ecdysozoa</taxon>
        <taxon>Nematoda</taxon>
        <taxon>Chromadorea</taxon>
        <taxon>Rhabditida</taxon>
        <taxon>Spirurina</taxon>
        <taxon>Oxyuridomorpha</taxon>
        <taxon>Oxyuroidea</taxon>
        <taxon>Oxyuridae</taxon>
        <taxon>Enterobius</taxon>
    </lineage>
</organism>
<evidence type="ECO:0000313" key="3">
    <source>
        <dbReference type="WBParaSite" id="EVEC_0000705101-mRNA-1"/>
    </source>
</evidence>
<dbReference type="WBParaSite" id="EVEC_0000705101-mRNA-1">
    <property type="protein sequence ID" value="EVEC_0000705101-mRNA-1"/>
    <property type="gene ID" value="EVEC_0000705101"/>
</dbReference>
<name>A0A0N4V9E2_ENTVE</name>
<dbReference type="EMBL" id="UXUI01008566">
    <property type="protein sequence ID" value="VDD91821.1"/>
    <property type="molecule type" value="Genomic_DNA"/>
</dbReference>
<keyword evidence="2" id="KW-1185">Reference proteome</keyword>
<evidence type="ECO:0000313" key="2">
    <source>
        <dbReference type="Proteomes" id="UP000274131"/>
    </source>
</evidence>
<protein>
    <submittedName>
        <fullName evidence="1 3">Uncharacterized protein</fullName>
    </submittedName>
</protein>
<proteinExistence type="predicted"/>
<dbReference type="Proteomes" id="UP000274131">
    <property type="component" value="Unassembled WGS sequence"/>
</dbReference>
<accession>A0A0N4V9E2</accession>
<sequence>MRYDRHRKRCGHFGGGQFQRYREKQLAEGTTVLQNGKQINFTVDVDAYDDVGDDDDDDAADNDERTIFDVIIV</sequence>
<evidence type="ECO:0000313" key="1">
    <source>
        <dbReference type="EMBL" id="VDD91821.1"/>
    </source>
</evidence>
<dbReference type="AlphaFoldDB" id="A0A0N4V9E2"/>
<gene>
    <name evidence="1" type="ORF">EVEC_LOCUS6572</name>
</gene>